<proteinExistence type="predicted"/>
<accession>A0ABV3GXE0</accession>
<feature type="compositionally biased region" description="Basic and acidic residues" evidence="1">
    <location>
        <begin position="47"/>
        <end position="89"/>
    </location>
</feature>
<feature type="compositionally biased region" description="Polar residues" evidence="1">
    <location>
        <begin position="244"/>
        <end position="256"/>
    </location>
</feature>
<feature type="compositionally biased region" description="Low complexity" evidence="1">
    <location>
        <begin position="121"/>
        <end position="132"/>
    </location>
</feature>
<feature type="region of interest" description="Disordered" evidence="1">
    <location>
        <begin position="222"/>
        <end position="262"/>
    </location>
</feature>
<comment type="caution">
    <text evidence="2">The sequence shown here is derived from an EMBL/GenBank/DDBJ whole genome shotgun (WGS) entry which is preliminary data.</text>
</comment>
<organism evidence="2 3">
    <name type="scientific">Nonomuraea bangladeshensis</name>
    <dbReference type="NCBI Taxonomy" id="404385"/>
    <lineage>
        <taxon>Bacteria</taxon>
        <taxon>Bacillati</taxon>
        <taxon>Actinomycetota</taxon>
        <taxon>Actinomycetes</taxon>
        <taxon>Streptosporangiales</taxon>
        <taxon>Streptosporangiaceae</taxon>
        <taxon>Nonomuraea</taxon>
    </lineage>
</organism>
<dbReference type="RefSeq" id="WP_364445369.1">
    <property type="nucleotide sequence ID" value="NZ_JBFARM010000002.1"/>
</dbReference>
<dbReference type="EMBL" id="JBFARM010000002">
    <property type="protein sequence ID" value="MEV4284956.1"/>
    <property type="molecule type" value="Genomic_DNA"/>
</dbReference>
<gene>
    <name evidence="2" type="ORF">AB0K40_05590</name>
</gene>
<protein>
    <submittedName>
        <fullName evidence="2">Uncharacterized protein</fullName>
    </submittedName>
</protein>
<evidence type="ECO:0000256" key="1">
    <source>
        <dbReference type="SAM" id="MobiDB-lite"/>
    </source>
</evidence>
<keyword evidence="3" id="KW-1185">Reference proteome</keyword>
<reference evidence="2 3" key="1">
    <citation type="submission" date="2024-06" db="EMBL/GenBank/DDBJ databases">
        <title>The Natural Products Discovery Center: Release of the First 8490 Sequenced Strains for Exploring Actinobacteria Biosynthetic Diversity.</title>
        <authorList>
            <person name="Kalkreuter E."/>
            <person name="Kautsar S.A."/>
            <person name="Yang D."/>
            <person name="Bader C.D."/>
            <person name="Teijaro C.N."/>
            <person name="Fluegel L."/>
            <person name="Davis C.M."/>
            <person name="Simpson J.R."/>
            <person name="Lauterbach L."/>
            <person name="Steele A.D."/>
            <person name="Gui C."/>
            <person name="Meng S."/>
            <person name="Li G."/>
            <person name="Viehrig K."/>
            <person name="Ye F."/>
            <person name="Su P."/>
            <person name="Kiefer A.F."/>
            <person name="Nichols A."/>
            <person name="Cepeda A.J."/>
            <person name="Yan W."/>
            <person name="Fan B."/>
            <person name="Jiang Y."/>
            <person name="Adhikari A."/>
            <person name="Zheng C.-J."/>
            <person name="Schuster L."/>
            <person name="Cowan T.M."/>
            <person name="Smanski M.J."/>
            <person name="Chevrette M.G."/>
            <person name="De Carvalho L.P.S."/>
            <person name="Shen B."/>
        </authorList>
    </citation>
    <scope>NUCLEOTIDE SEQUENCE [LARGE SCALE GENOMIC DNA]</scope>
    <source>
        <strain evidence="2 3">NPDC049574</strain>
    </source>
</reference>
<feature type="compositionally biased region" description="Low complexity" evidence="1">
    <location>
        <begin position="224"/>
        <end position="241"/>
    </location>
</feature>
<dbReference type="Proteomes" id="UP001552427">
    <property type="component" value="Unassembled WGS sequence"/>
</dbReference>
<feature type="compositionally biased region" description="Basic and acidic residues" evidence="1">
    <location>
        <begin position="1"/>
        <end position="40"/>
    </location>
</feature>
<feature type="region of interest" description="Disordered" evidence="1">
    <location>
        <begin position="1"/>
        <end position="132"/>
    </location>
</feature>
<sequence length="262" mass="28709">MSSGSDELKVPAKRPDERDDDVRARDAYERGYEAETRDVRVAGTGRDVLDDNPDHAGGFDDHDRREVREDEKVHSAETRDPLDKDRLDNDPLDDGDDEFARSEQTTMPSPPPHADTTTTGAVPAEAPAHAAPAEVALFDQDPAEVQSRWRDLQAAFVDDPGDAVQRADGLLSEVVESVTASLNSRTSALRERWKDAGTPDTEQLRQALREYRSVLERLLALSSTPTTNATPNTTPQTAAGTIGAHTSTYGSHNPNTIRDEVR</sequence>
<evidence type="ECO:0000313" key="3">
    <source>
        <dbReference type="Proteomes" id="UP001552427"/>
    </source>
</evidence>
<evidence type="ECO:0000313" key="2">
    <source>
        <dbReference type="EMBL" id="MEV4284956.1"/>
    </source>
</evidence>
<name>A0ABV3GXE0_9ACTN</name>